<dbReference type="AlphaFoldDB" id="A0A8H4TVQ2"/>
<reference evidence="3" key="2">
    <citation type="submission" date="2020-05" db="EMBL/GenBank/DDBJ databases">
        <authorList>
            <person name="Kim H.-S."/>
            <person name="Proctor R.H."/>
            <person name="Brown D.W."/>
        </authorList>
    </citation>
    <scope>NUCLEOTIDE SEQUENCE</scope>
    <source>
        <strain evidence="3">NRRL 20472</strain>
    </source>
</reference>
<accession>A0A8H4TVQ2</accession>
<comment type="caution">
    <text evidence="3">The sequence shown here is derived from an EMBL/GenBank/DDBJ whole genome shotgun (WGS) entry which is preliminary data.</text>
</comment>
<keyword evidence="2" id="KW-0040">ANK repeat</keyword>
<evidence type="ECO:0000256" key="1">
    <source>
        <dbReference type="ARBA" id="ARBA00022737"/>
    </source>
</evidence>
<evidence type="ECO:0008006" key="5">
    <source>
        <dbReference type="Google" id="ProtNLM"/>
    </source>
</evidence>
<keyword evidence="1" id="KW-0677">Repeat</keyword>
<keyword evidence="4" id="KW-1185">Reference proteome</keyword>
<dbReference type="SUPFAM" id="SSF48403">
    <property type="entry name" value="Ankyrin repeat"/>
    <property type="match status" value="1"/>
</dbReference>
<protein>
    <recommendedName>
        <fullName evidence="5">Ankyrin repeat protein</fullName>
    </recommendedName>
</protein>
<dbReference type="InterPro" id="IPR051637">
    <property type="entry name" value="Ank_repeat_dom-contain_49"/>
</dbReference>
<sequence length="227" mass="25060">MSAGHERIVERLLKENDDAKQPGNGTKVTCYQDLEEHTVSKAQTIARRSSKSSLELSSSGKDFQLVGTTMVEKAGLLHLAAIGNDPTIMSGFITHGADGNERDSSGRTPLHEASQGVWMSAIDAEGNFVMRFAMRTWDADAIAILLEASLSIKATNKYGQLSLHLLASSSCDFRDLRKLPLDVAQKLNTKRQTIMELVFKLSNPDSLTFVCNWDWKASEGRAWDPFQ</sequence>
<evidence type="ECO:0000313" key="4">
    <source>
        <dbReference type="Proteomes" id="UP000622797"/>
    </source>
</evidence>
<proteinExistence type="predicted"/>
<dbReference type="Proteomes" id="UP000622797">
    <property type="component" value="Unassembled WGS sequence"/>
</dbReference>
<dbReference type="OrthoDB" id="539213at2759"/>
<evidence type="ECO:0000313" key="3">
    <source>
        <dbReference type="EMBL" id="KAF4964897.1"/>
    </source>
</evidence>
<dbReference type="EMBL" id="JABEXW010000384">
    <property type="protein sequence ID" value="KAF4964897.1"/>
    <property type="molecule type" value="Genomic_DNA"/>
</dbReference>
<dbReference type="PANTHER" id="PTHR24180:SF45">
    <property type="entry name" value="POLY [ADP-RIBOSE] POLYMERASE TANKYRASE"/>
    <property type="match status" value="1"/>
</dbReference>
<dbReference type="PANTHER" id="PTHR24180">
    <property type="entry name" value="CYCLIN-DEPENDENT KINASE INHIBITOR 2C-RELATED"/>
    <property type="match status" value="1"/>
</dbReference>
<organism evidence="3 4">
    <name type="scientific">Fusarium sarcochroum</name>
    <dbReference type="NCBI Taxonomy" id="1208366"/>
    <lineage>
        <taxon>Eukaryota</taxon>
        <taxon>Fungi</taxon>
        <taxon>Dikarya</taxon>
        <taxon>Ascomycota</taxon>
        <taxon>Pezizomycotina</taxon>
        <taxon>Sordariomycetes</taxon>
        <taxon>Hypocreomycetidae</taxon>
        <taxon>Hypocreales</taxon>
        <taxon>Nectriaceae</taxon>
        <taxon>Fusarium</taxon>
        <taxon>Fusarium lateritium species complex</taxon>
    </lineage>
</organism>
<evidence type="ECO:0000256" key="2">
    <source>
        <dbReference type="ARBA" id="ARBA00023043"/>
    </source>
</evidence>
<gene>
    <name evidence="3" type="ORF">FSARC_7242</name>
</gene>
<reference evidence="3" key="1">
    <citation type="journal article" date="2020" name="BMC Genomics">
        <title>Correction to: Identification and distribution of gene clusters required for synthesis of sphingolipid metabolism inhibitors in diverse species of the filamentous fungus Fusarium.</title>
        <authorList>
            <person name="Kim H.S."/>
            <person name="Lohmar J.M."/>
            <person name="Busman M."/>
            <person name="Brown D.W."/>
            <person name="Naumann T.A."/>
            <person name="Divon H.H."/>
            <person name="Lysoe E."/>
            <person name="Uhlig S."/>
            <person name="Proctor R.H."/>
        </authorList>
    </citation>
    <scope>NUCLEOTIDE SEQUENCE</scope>
    <source>
        <strain evidence="3">NRRL 20472</strain>
    </source>
</reference>
<name>A0A8H4TVQ2_9HYPO</name>
<dbReference type="InterPro" id="IPR036770">
    <property type="entry name" value="Ankyrin_rpt-contain_sf"/>
</dbReference>
<dbReference type="Gene3D" id="1.25.40.20">
    <property type="entry name" value="Ankyrin repeat-containing domain"/>
    <property type="match status" value="1"/>
</dbReference>